<feature type="transmembrane region" description="Helical" evidence="1">
    <location>
        <begin position="131"/>
        <end position="149"/>
    </location>
</feature>
<feature type="transmembrane region" description="Helical" evidence="1">
    <location>
        <begin position="179"/>
        <end position="197"/>
    </location>
</feature>
<evidence type="ECO:0000256" key="1">
    <source>
        <dbReference type="SAM" id="Phobius"/>
    </source>
</evidence>
<feature type="domain" description="Phosphatidic acid phosphatase type 2/haloperoxidase" evidence="2">
    <location>
        <begin position="87"/>
        <end position="197"/>
    </location>
</feature>
<feature type="transmembrane region" description="Helical" evidence="1">
    <location>
        <begin position="156"/>
        <end position="173"/>
    </location>
</feature>
<dbReference type="PROSITE" id="PS51257">
    <property type="entry name" value="PROKAR_LIPOPROTEIN"/>
    <property type="match status" value="1"/>
</dbReference>
<dbReference type="EMBL" id="PVTJ01000005">
    <property type="protein sequence ID" value="PRY58511.1"/>
    <property type="molecule type" value="Genomic_DNA"/>
</dbReference>
<dbReference type="InterPro" id="IPR036938">
    <property type="entry name" value="PAP2/HPO_sf"/>
</dbReference>
<feature type="transmembrane region" description="Helical" evidence="1">
    <location>
        <begin position="12"/>
        <end position="32"/>
    </location>
</feature>
<dbReference type="InterPro" id="IPR000326">
    <property type="entry name" value="PAP2/HPO"/>
</dbReference>
<protein>
    <submittedName>
        <fullName evidence="4">PAP2 superfamily protein</fullName>
    </submittedName>
    <submittedName>
        <fullName evidence="3">Phosphatase PAP2 family protein</fullName>
    </submittedName>
</protein>
<keyword evidence="1" id="KW-0812">Transmembrane</keyword>
<sequence length="210" mass="22823">MTAHPLRARREVLFALGFALVLGGLYSCYGALNHGPADWIPRTPLDEHIPFVPAFAIPYLSAFLLAVLTAVVFAVKSADLALSTLLAGIILLLIAYTCYLTVQTYVERPVEIGEGFLPDLVRFVYGNDEPYNAFPSLHTGFSTVFAIHWLRYGGKAGVLCTAWCALIVLSTLFMHQHYLADLASGIAAGTIASLISWRARGLWAPKAPAE</sequence>
<reference evidence="3 6" key="2">
    <citation type="submission" date="2020-05" db="EMBL/GenBank/DDBJ databases">
        <title>DNA-SIP metagenomic assembled genomes.</title>
        <authorList>
            <person name="Yu J."/>
        </authorList>
    </citation>
    <scope>NUCLEOTIDE SEQUENCE [LARGE SCALE GENOMIC DNA]</scope>
    <source>
        <strain evidence="3">Bin5.27</strain>
    </source>
</reference>
<keyword evidence="1" id="KW-0472">Membrane</keyword>
<dbReference type="EMBL" id="JABFXE010000255">
    <property type="protein sequence ID" value="NUQ88009.1"/>
    <property type="molecule type" value="Genomic_DNA"/>
</dbReference>
<proteinExistence type="predicted"/>
<comment type="caution">
    <text evidence="4">The sequence shown here is derived from an EMBL/GenBank/DDBJ whole genome shotgun (WGS) entry which is preliminary data.</text>
</comment>
<dbReference type="AlphaFoldDB" id="A0A2T0UKP6"/>
<dbReference type="SUPFAM" id="SSF48317">
    <property type="entry name" value="Acid phosphatase/Vanadium-dependent haloperoxidase"/>
    <property type="match status" value="1"/>
</dbReference>
<evidence type="ECO:0000313" key="3">
    <source>
        <dbReference type="EMBL" id="NUQ88009.1"/>
    </source>
</evidence>
<dbReference type="InterPro" id="IPR026841">
    <property type="entry name" value="Aur1/Ipt1"/>
</dbReference>
<feature type="transmembrane region" description="Helical" evidence="1">
    <location>
        <begin position="80"/>
        <end position="102"/>
    </location>
</feature>
<dbReference type="Gene3D" id="1.20.144.10">
    <property type="entry name" value="Phosphatidic acid phosphatase type 2/haloperoxidase"/>
    <property type="match status" value="1"/>
</dbReference>
<keyword evidence="1" id="KW-1133">Transmembrane helix</keyword>
<reference evidence="4 5" key="1">
    <citation type="submission" date="2018-03" db="EMBL/GenBank/DDBJ databases">
        <title>Genomic Encyclopedia of Type Strains, Phase III (KMG-III): the genomes of soil and plant-associated and newly described type strains.</title>
        <authorList>
            <person name="Whitman W."/>
        </authorList>
    </citation>
    <scope>NUCLEOTIDE SEQUENCE [LARGE SCALE GENOMIC DNA]</scope>
    <source>
        <strain evidence="4 5">CGMCC 4.7067</strain>
    </source>
</reference>
<name>A0A2T0UKP6_9ACTN</name>
<dbReference type="GO" id="GO:0016020">
    <property type="term" value="C:membrane"/>
    <property type="evidence" value="ECO:0007669"/>
    <property type="project" value="UniProtKB-SubCell"/>
</dbReference>
<dbReference type="Proteomes" id="UP000238176">
    <property type="component" value="Unassembled WGS sequence"/>
</dbReference>
<dbReference type="SMART" id="SM00014">
    <property type="entry name" value="acidPPc"/>
    <property type="match status" value="1"/>
</dbReference>
<keyword evidence="5" id="KW-1185">Reference proteome</keyword>
<evidence type="ECO:0000313" key="5">
    <source>
        <dbReference type="Proteomes" id="UP000238176"/>
    </source>
</evidence>
<evidence type="ECO:0000313" key="6">
    <source>
        <dbReference type="Proteomes" id="UP000574690"/>
    </source>
</evidence>
<accession>A0A2T0UKP6</accession>
<dbReference type="Proteomes" id="UP000574690">
    <property type="component" value="Unassembled WGS sequence"/>
</dbReference>
<dbReference type="Pfam" id="PF14378">
    <property type="entry name" value="PAP2_3"/>
    <property type="match status" value="1"/>
</dbReference>
<dbReference type="RefSeq" id="WP_181245795.1">
    <property type="nucleotide sequence ID" value="NZ_PVTJ01000005.1"/>
</dbReference>
<feature type="transmembrane region" description="Helical" evidence="1">
    <location>
        <begin position="52"/>
        <end position="73"/>
    </location>
</feature>
<organism evidence="4 5">
    <name type="scientific">Glycomyces artemisiae</name>
    <dbReference type="NCBI Taxonomy" id="1076443"/>
    <lineage>
        <taxon>Bacteria</taxon>
        <taxon>Bacillati</taxon>
        <taxon>Actinomycetota</taxon>
        <taxon>Actinomycetes</taxon>
        <taxon>Glycomycetales</taxon>
        <taxon>Glycomycetaceae</taxon>
        <taxon>Glycomyces</taxon>
    </lineage>
</organism>
<gene>
    <name evidence="4" type="ORF">B0I28_105224</name>
    <name evidence="3" type="ORF">HOQ43_06050</name>
</gene>
<evidence type="ECO:0000313" key="4">
    <source>
        <dbReference type="EMBL" id="PRY58511.1"/>
    </source>
</evidence>
<evidence type="ECO:0000259" key="2">
    <source>
        <dbReference type="SMART" id="SM00014"/>
    </source>
</evidence>